<feature type="domain" description="ATPase AAA-type core" evidence="1">
    <location>
        <begin position="41"/>
        <end position="383"/>
    </location>
</feature>
<dbReference type="InterPro" id="IPR003959">
    <property type="entry name" value="ATPase_AAA_core"/>
</dbReference>
<proteinExistence type="predicted"/>
<dbReference type="Gene3D" id="3.40.50.300">
    <property type="entry name" value="P-loop containing nucleotide triphosphate hydrolases"/>
    <property type="match status" value="1"/>
</dbReference>
<protein>
    <recommendedName>
        <fullName evidence="1">ATPase AAA-type core domain-containing protein</fullName>
    </recommendedName>
</protein>
<dbReference type="SUPFAM" id="SSF52540">
    <property type="entry name" value="P-loop containing nucleoside triphosphate hydrolases"/>
    <property type="match status" value="1"/>
</dbReference>
<evidence type="ECO:0000259" key="1">
    <source>
        <dbReference type="Pfam" id="PF13304"/>
    </source>
</evidence>
<dbReference type="AlphaFoldDB" id="A0A644XIH1"/>
<gene>
    <name evidence="2" type="ORF">SDC9_61959</name>
</gene>
<dbReference type="GO" id="GO:0005524">
    <property type="term" value="F:ATP binding"/>
    <property type="evidence" value="ECO:0007669"/>
    <property type="project" value="InterPro"/>
</dbReference>
<dbReference type="PANTHER" id="PTHR40396">
    <property type="entry name" value="ATPASE-LIKE PROTEIN"/>
    <property type="match status" value="1"/>
</dbReference>
<dbReference type="InterPro" id="IPR027417">
    <property type="entry name" value="P-loop_NTPase"/>
</dbReference>
<comment type="caution">
    <text evidence="2">The sequence shown here is derived from an EMBL/GenBank/DDBJ whole genome shotgun (WGS) entry which is preliminary data.</text>
</comment>
<organism evidence="2">
    <name type="scientific">bioreactor metagenome</name>
    <dbReference type="NCBI Taxonomy" id="1076179"/>
    <lineage>
        <taxon>unclassified sequences</taxon>
        <taxon>metagenomes</taxon>
        <taxon>ecological metagenomes</taxon>
    </lineage>
</organism>
<sequence>MLRNIYSFGEEKEFNMIPAPRFTRLKGHKYQKQGIEVLKLASFYGANGAGKSNLIRALEFLQDIVVTGDLPSPMKLKRMRHFHSSGEPMILGVEFINQEVPYLYAVEIGEQSVLKEELYISGLGKREDELVFERSTHTGGKTVLRLSEGFLNSEEGRVLKGILENNLIKQNKTCLKILSELDNSLLVDTRNAYRWFMHKLAIITPEVRSGGLAHRLDIDKEFHRYAEQVLCSFSVGIKKLLTVKKPIAEFFGDDNKTDMDVLLNKVAESPGSVLGLFNKDGEEIIVVEENGEVFVKQLKTEHATKDGRSVMFDLSEESDGSIRLMDYLPAFKDLLTKDVTYFIDEIERSIHPLLIKEIIGKFSADDNTKGQLICTTHESNLLDQEIFRQDEVWFVEKDLSGSSDLYSLCDFKEHNTKDIRKGYLSGRYGSIPFLANLKDINWDAYDFKK</sequence>
<dbReference type="Pfam" id="PF13304">
    <property type="entry name" value="AAA_21"/>
    <property type="match status" value="1"/>
</dbReference>
<dbReference type="PANTHER" id="PTHR40396:SF1">
    <property type="entry name" value="ATPASE AAA-TYPE CORE DOMAIN-CONTAINING PROTEIN"/>
    <property type="match status" value="1"/>
</dbReference>
<dbReference type="GO" id="GO:0016887">
    <property type="term" value="F:ATP hydrolysis activity"/>
    <property type="evidence" value="ECO:0007669"/>
    <property type="project" value="InterPro"/>
</dbReference>
<accession>A0A644XIH1</accession>
<dbReference type="EMBL" id="VSSQ01002467">
    <property type="protein sequence ID" value="MPM15588.1"/>
    <property type="molecule type" value="Genomic_DNA"/>
</dbReference>
<evidence type="ECO:0000313" key="2">
    <source>
        <dbReference type="EMBL" id="MPM15588.1"/>
    </source>
</evidence>
<reference evidence="2" key="1">
    <citation type="submission" date="2019-08" db="EMBL/GenBank/DDBJ databases">
        <authorList>
            <person name="Kucharzyk K."/>
            <person name="Murdoch R.W."/>
            <person name="Higgins S."/>
            <person name="Loffler F."/>
        </authorList>
    </citation>
    <scope>NUCLEOTIDE SEQUENCE</scope>
</reference>
<name>A0A644XIH1_9ZZZZ</name>